<dbReference type="InterPro" id="IPR043504">
    <property type="entry name" value="Peptidase_S1_PA_chymotrypsin"/>
</dbReference>
<keyword evidence="4" id="KW-1185">Reference proteome</keyword>
<dbReference type="GO" id="GO:0004252">
    <property type="term" value="F:serine-type endopeptidase activity"/>
    <property type="evidence" value="ECO:0007669"/>
    <property type="project" value="InterPro"/>
</dbReference>
<dbReference type="InterPro" id="IPR018114">
    <property type="entry name" value="TRYPSIN_HIS"/>
</dbReference>
<dbReference type="InterPro" id="IPR050966">
    <property type="entry name" value="Glutamyl_endopeptidase"/>
</dbReference>
<accession>A0A848L7N0</accession>
<dbReference type="Proteomes" id="UP000518300">
    <property type="component" value="Unassembled WGS sequence"/>
</dbReference>
<dbReference type="Pfam" id="PF00089">
    <property type="entry name" value="Trypsin"/>
    <property type="match status" value="1"/>
</dbReference>
<dbReference type="PANTHER" id="PTHR15462:SF8">
    <property type="entry name" value="SERINE PROTEASE"/>
    <property type="match status" value="1"/>
</dbReference>
<feature type="domain" description="Peptidase S1" evidence="2">
    <location>
        <begin position="169"/>
        <end position="348"/>
    </location>
</feature>
<dbReference type="InterPro" id="IPR009003">
    <property type="entry name" value="Peptidase_S1_PA"/>
</dbReference>
<gene>
    <name evidence="3" type="ORF">HG543_05290</name>
</gene>
<dbReference type="InterPro" id="IPR001254">
    <property type="entry name" value="Trypsin_dom"/>
</dbReference>
<evidence type="ECO:0000313" key="3">
    <source>
        <dbReference type="EMBL" id="NMO14272.1"/>
    </source>
</evidence>
<dbReference type="RefSeq" id="WP_169343570.1">
    <property type="nucleotide sequence ID" value="NZ_JABBJJ010000015.1"/>
</dbReference>
<dbReference type="PANTHER" id="PTHR15462">
    <property type="entry name" value="SERINE PROTEASE"/>
    <property type="match status" value="1"/>
</dbReference>
<dbReference type="PROSITE" id="PS00134">
    <property type="entry name" value="TRYPSIN_HIS"/>
    <property type="match status" value="1"/>
</dbReference>
<keyword evidence="3" id="KW-0378">Hydrolase</keyword>
<evidence type="ECO:0000259" key="2">
    <source>
        <dbReference type="Pfam" id="PF00089"/>
    </source>
</evidence>
<dbReference type="EMBL" id="JABBJJ010000015">
    <property type="protein sequence ID" value="NMO14272.1"/>
    <property type="molecule type" value="Genomic_DNA"/>
</dbReference>
<dbReference type="SUPFAM" id="SSF50494">
    <property type="entry name" value="Trypsin-like serine proteases"/>
    <property type="match status" value="1"/>
</dbReference>
<evidence type="ECO:0000313" key="4">
    <source>
        <dbReference type="Proteomes" id="UP000518300"/>
    </source>
</evidence>
<protein>
    <submittedName>
        <fullName evidence="3">Trypsin-like serine protease</fullName>
    </submittedName>
</protein>
<reference evidence="3 4" key="1">
    <citation type="submission" date="2020-04" db="EMBL/GenBank/DDBJ databases">
        <title>Draft genome of Pyxidicoccus fallax type strain.</title>
        <authorList>
            <person name="Whitworth D.E."/>
        </authorList>
    </citation>
    <scope>NUCLEOTIDE SEQUENCE [LARGE SCALE GENOMIC DNA]</scope>
    <source>
        <strain evidence="3 4">DSM 14698</strain>
    </source>
</reference>
<sequence length="381" mass="41278">MPTLSTLPLRLSLRRSRHLGAAVLLSVAGLVSQGCESTPPPVEEELAAVDPSSWSGGWKFERQVAQRPLGKDEAITPSGKANLPDGDYLVLGDGRMFRATGDAAMDLPQEMRGGGSWRGDDGGGTPGFLLDSVSQGIVIGTDDRTVVNSDATLQTWPYRAVGPIIYDENATTGTCTATMIGPRHAVTAAHCLHDNAGTWYWPLYFSPGHKGSGADRTPNGAYRKVVARYARTHATAWDYALLILEDKPETANLGYLGFGWWTSDSFYQDRAMRVWGYPVWNNTCAASPLASDDCGGYMYRSSCTISNTTSDVLYHKCDTQGGNSGSAIQSYVGSDLYVLGVHKGYPDSTTNWGPRFTEQKIGDLCDWIEAWPSAYSTRACN</sequence>
<keyword evidence="1" id="KW-0732">Signal</keyword>
<dbReference type="Gene3D" id="2.40.10.10">
    <property type="entry name" value="Trypsin-like serine proteases"/>
    <property type="match status" value="2"/>
</dbReference>
<dbReference type="GO" id="GO:0006508">
    <property type="term" value="P:proteolysis"/>
    <property type="evidence" value="ECO:0007669"/>
    <property type="project" value="UniProtKB-KW"/>
</dbReference>
<organism evidence="3 4">
    <name type="scientific">Pyxidicoccus fallax</name>
    <dbReference type="NCBI Taxonomy" id="394095"/>
    <lineage>
        <taxon>Bacteria</taxon>
        <taxon>Pseudomonadati</taxon>
        <taxon>Myxococcota</taxon>
        <taxon>Myxococcia</taxon>
        <taxon>Myxococcales</taxon>
        <taxon>Cystobacterineae</taxon>
        <taxon>Myxococcaceae</taxon>
        <taxon>Pyxidicoccus</taxon>
    </lineage>
</organism>
<evidence type="ECO:0000256" key="1">
    <source>
        <dbReference type="ARBA" id="ARBA00022729"/>
    </source>
</evidence>
<proteinExistence type="predicted"/>
<name>A0A848L7N0_9BACT</name>
<dbReference type="AlphaFoldDB" id="A0A848L7N0"/>
<keyword evidence="3" id="KW-0645">Protease</keyword>
<comment type="caution">
    <text evidence="3">The sequence shown here is derived from an EMBL/GenBank/DDBJ whole genome shotgun (WGS) entry which is preliminary data.</text>
</comment>